<accession>A0A1M4VHC7</accession>
<dbReference type="Proteomes" id="UP000184485">
    <property type="component" value="Unassembled WGS sequence"/>
</dbReference>
<sequence>MAALSDAFNSVFRRYNVDGVPGSGTRNPAKSEQRALGATIEGYIAASLSALNGTIDARIDGVDARIDSAFDALDSLVSYGAIPNSTSSEAKAANSAALLAAGLTTTDLGFGGVDIPTSLYYTNTPANELPPFGGRGSVIDAAGNRRGRYFSWITDEPTVRAPDDGENINTAFNGDFSYVQFLVEHRITGDALGSAPVVTSFDEGLRAWTPEAYPYYTNLYVEAGDKHDIFITTIGSADHIDVVNNSLGDVAARTTRVVAAKVKTSFTGTIDNGWALGDLIEAIGTVAGAQLVGHEVNGYDQGFDIGYVGYNSWGMRTNATGAKYAHWIDYVAKSAGGDLAHDLAYALYGPFRIGTNYAGADFDEAGYEGAAITMKAGQGIFWNTSDGAVPDDYRWIPGVLGSVFSGYSAADSALTHLNGTSGLLIYSDGIKFAGKLGFGVTPIAKPNVAGSDGGIAGLTALRTALANLGLITNS</sequence>
<evidence type="ECO:0000313" key="1">
    <source>
        <dbReference type="EMBL" id="SHE68421.1"/>
    </source>
</evidence>
<reference evidence="1 2" key="1">
    <citation type="submission" date="2016-11" db="EMBL/GenBank/DDBJ databases">
        <authorList>
            <person name="Jaros S."/>
            <person name="Januszkiewicz K."/>
            <person name="Wedrychowicz H."/>
        </authorList>
    </citation>
    <scope>NUCLEOTIDE SEQUENCE [LARGE SCALE GENOMIC DNA]</scope>
    <source>
        <strain evidence="1 2">DSM 19436</strain>
    </source>
</reference>
<keyword evidence="2" id="KW-1185">Reference proteome</keyword>
<evidence type="ECO:0000313" key="2">
    <source>
        <dbReference type="Proteomes" id="UP000184485"/>
    </source>
</evidence>
<dbReference type="RefSeq" id="WP_073051384.1">
    <property type="nucleotide sequence ID" value="NZ_FQUP01000001.1"/>
</dbReference>
<dbReference type="AlphaFoldDB" id="A0A1M4VHC7"/>
<dbReference type="EMBL" id="FQUP01000001">
    <property type="protein sequence ID" value="SHE68421.1"/>
    <property type="molecule type" value="Genomic_DNA"/>
</dbReference>
<gene>
    <name evidence="1" type="ORF">SAMN02745157_0706</name>
</gene>
<protein>
    <submittedName>
        <fullName evidence="1">Uncharacterized protein</fullName>
    </submittedName>
</protein>
<organism evidence="1 2">
    <name type="scientific">Kaistia soli DSM 19436</name>
    <dbReference type="NCBI Taxonomy" id="1122133"/>
    <lineage>
        <taxon>Bacteria</taxon>
        <taxon>Pseudomonadati</taxon>
        <taxon>Pseudomonadota</taxon>
        <taxon>Alphaproteobacteria</taxon>
        <taxon>Hyphomicrobiales</taxon>
        <taxon>Kaistiaceae</taxon>
        <taxon>Kaistia</taxon>
    </lineage>
</organism>
<dbReference type="OrthoDB" id="7779280at2"/>
<dbReference type="STRING" id="1122133.SAMN02745157_0706"/>
<proteinExistence type="predicted"/>
<name>A0A1M4VHC7_9HYPH</name>